<sequence>MTTTLFALAFLAPAIANAVALSRATPELTHFVPSVDIWGSAPTAAAQLPLSLSKRQASGNYYTCGFVSGSPDSPITCANPTQTCATNTFFGIHGCCDPASNTPCTLPTSCIASTAMTASCTNTACSSDEAIVKCTASTAQECYQWHFIYENMVMTQHGCAETAFTSTAYRSPGMDMLLPSNTKTGKRETVTATVTTREVVSGIPTLSAVTEDKDTTTSEGRKTSLGAVIGGTVGACVFVCFLGFVVFLAWRRWRNLKGQNAQCYQQQQQQQQSMVEYHAAVCEAAKKAWDHQCGVVACEREICMGGGVGVVEMDGTQRPVEAPTREK</sequence>
<evidence type="ECO:0000256" key="1">
    <source>
        <dbReference type="SAM" id="Phobius"/>
    </source>
</evidence>
<evidence type="ECO:0000313" key="4">
    <source>
        <dbReference type="Proteomes" id="UP000016934"/>
    </source>
</evidence>
<evidence type="ECO:0000256" key="2">
    <source>
        <dbReference type="SAM" id="SignalP"/>
    </source>
</evidence>
<proteinExistence type="predicted"/>
<dbReference type="eggNOG" id="ENOG502SSWB">
    <property type="taxonomic scope" value="Eukaryota"/>
</dbReference>
<reference evidence="4" key="2">
    <citation type="journal article" date="2013" name="PLoS Genet.">
        <title>Comparative genome structure, secondary metabolite, and effector coding capacity across Cochliobolus pathogens.</title>
        <authorList>
            <person name="Condon B.J."/>
            <person name="Leng Y."/>
            <person name="Wu D."/>
            <person name="Bushley K.E."/>
            <person name="Ohm R.A."/>
            <person name="Otillar R."/>
            <person name="Martin J."/>
            <person name="Schackwitz W."/>
            <person name="Grimwood J."/>
            <person name="MohdZainudin N."/>
            <person name="Xue C."/>
            <person name="Wang R."/>
            <person name="Manning V.A."/>
            <person name="Dhillon B."/>
            <person name="Tu Z.J."/>
            <person name="Steffenson B.J."/>
            <person name="Salamov A."/>
            <person name="Sun H."/>
            <person name="Lowry S."/>
            <person name="LaButti K."/>
            <person name="Han J."/>
            <person name="Copeland A."/>
            <person name="Lindquist E."/>
            <person name="Barry K."/>
            <person name="Schmutz J."/>
            <person name="Baker S.E."/>
            <person name="Ciuffetti L.M."/>
            <person name="Grigoriev I.V."/>
            <person name="Zhong S."/>
            <person name="Turgeon B.G."/>
        </authorList>
    </citation>
    <scope>NUCLEOTIDE SEQUENCE [LARGE SCALE GENOMIC DNA]</scope>
    <source>
        <strain evidence="4">ND90Pr / ATCC 201652</strain>
    </source>
</reference>
<dbReference type="AlphaFoldDB" id="M2TGR0"/>
<evidence type="ECO:0000313" key="3">
    <source>
        <dbReference type="EMBL" id="EMD67912.1"/>
    </source>
</evidence>
<dbReference type="GeneID" id="19130878"/>
<reference evidence="3 4" key="1">
    <citation type="journal article" date="2012" name="PLoS Pathog.">
        <title>Diverse lifestyles and strategies of plant pathogenesis encoded in the genomes of eighteen Dothideomycetes fungi.</title>
        <authorList>
            <person name="Ohm R.A."/>
            <person name="Feau N."/>
            <person name="Henrissat B."/>
            <person name="Schoch C.L."/>
            <person name="Horwitz B.A."/>
            <person name="Barry K.W."/>
            <person name="Condon B.J."/>
            <person name="Copeland A.C."/>
            <person name="Dhillon B."/>
            <person name="Glaser F."/>
            <person name="Hesse C.N."/>
            <person name="Kosti I."/>
            <person name="LaButti K."/>
            <person name="Lindquist E.A."/>
            <person name="Lucas S."/>
            <person name="Salamov A.A."/>
            <person name="Bradshaw R.E."/>
            <person name="Ciuffetti L."/>
            <person name="Hamelin R.C."/>
            <person name="Kema G.H.J."/>
            <person name="Lawrence C."/>
            <person name="Scott J.A."/>
            <person name="Spatafora J.W."/>
            <person name="Turgeon B.G."/>
            <person name="de Wit P.J.G.M."/>
            <person name="Zhong S."/>
            <person name="Goodwin S.B."/>
            <person name="Grigoriev I.V."/>
        </authorList>
    </citation>
    <scope>NUCLEOTIDE SEQUENCE [LARGE SCALE GENOMIC DNA]</scope>
    <source>
        <strain evidence="4">ND90Pr / ATCC 201652</strain>
    </source>
</reference>
<feature type="transmembrane region" description="Helical" evidence="1">
    <location>
        <begin position="225"/>
        <end position="250"/>
    </location>
</feature>
<organism evidence="3 4">
    <name type="scientific">Cochliobolus sativus (strain ND90Pr / ATCC 201652)</name>
    <name type="common">Common root rot and spot blotch fungus</name>
    <name type="synonym">Bipolaris sorokiniana</name>
    <dbReference type="NCBI Taxonomy" id="665912"/>
    <lineage>
        <taxon>Eukaryota</taxon>
        <taxon>Fungi</taxon>
        <taxon>Dikarya</taxon>
        <taxon>Ascomycota</taxon>
        <taxon>Pezizomycotina</taxon>
        <taxon>Dothideomycetes</taxon>
        <taxon>Pleosporomycetidae</taxon>
        <taxon>Pleosporales</taxon>
        <taxon>Pleosporineae</taxon>
        <taxon>Pleosporaceae</taxon>
        <taxon>Bipolaris</taxon>
    </lineage>
</organism>
<feature type="chain" id="PRO_5004026744" description="Mid2 domain-containing protein" evidence="2">
    <location>
        <begin position="17"/>
        <end position="327"/>
    </location>
</feature>
<protein>
    <recommendedName>
        <fullName evidence="5">Mid2 domain-containing protein</fullName>
    </recommendedName>
</protein>
<accession>M2TGR0</accession>
<dbReference type="KEGG" id="bsc:COCSADRAFT_132992"/>
<keyword evidence="4" id="KW-1185">Reference proteome</keyword>
<dbReference type="OMA" id="FGIHGCC"/>
<keyword evidence="2" id="KW-0732">Signal</keyword>
<keyword evidence="1" id="KW-1133">Transmembrane helix</keyword>
<dbReference type="OrthoDB" id="5347452at2759"/>
<dbReference type="HOGENOM" id="CLU_824156_0_0_1"/>
<name>M2TGR0_COCSN</name>
<keyword evidence="1" id="KW-0472">Membrane</keyword>
<dbReference type="EMBL" id="KB445638">
    <property type="protein sequence ID" value="EMD67912.1"/>
    <property type="molecule type" value="Genomic_DNA"/>
</dbReference>
<keyword evidence="1" id="KW-0812">Transmembrane</keyword>
<dbReference type="RefSeq" id="XP_007695673.1">
    <property type="nucleotide sequence ID" value="XM_007697483.1"/>
</dbReference>
<feature type="signal peptide" evidence="2">
    <location>
        <begin position="1"/>
        <end position="16"/>
    </location>
</feature>
<dbReference type="Proteomes" id="UP000016934">
    <property type="component" value="Unassembled WGS sequence"/>
</dbReference>
<evidence type="ECO:0008006" key="5">
    <source>
        <dbReference type="Google" id="ProtNLM"/>
    </source>
</evidence>
<gene>
    <name evidence="3" type="ORF">COCSADRAFT_132992</name>
</gene>